<dbReference type="AlphaFoldDB" id="A0AAD8P5G0"/>
<dbReference type="Proteomes" id="UP001229421">
    <property type="component" value="Unassembled WGS sequence"/>
</dbReference>
<evidence type="ECO:0000313" key="1">
    <source>
        <dbReference type="EMBL" id="KAK1432707.1"/>
    </source>
</evidence>
<protein>
    <submittedName>
        <fullName evidence="1">Uncharacterized protein</fullName>
    </submittedName>
</protein>
<reference evidence="1" key="1">
    <citation type="journal article" date="2023" name="bioRxiv">
        <title>Improved chromosome-level genome assembly for marigold (Tagetes erecta).</title>
        <authorList>
            <person name="Jiang F."/>
            <person name="Yuan L."/>
            <person name="Wang S."/>
            <person name="Wang H."/>
            <person name="Xu D."/>
            <person name="Wang A."/>
            <person name="Fan W."/>
        </authorList>
    </citation>
    <scope>NUCLEOTIDE SEQUENCE</scope>
    <source>
        <strain evidence="1">WSJ</strain>
        <tissue evidence="1">Leaf</tissue>
    </source>
</reference>
<dbReference type="EMBL" id="JAUHHV010000002">
    <property type="protein sequence ID" value="KAK1432707.1"/>
    <property type="molecule type" value="Genomic_DNA"/>
</dbReference>
<accession>A0AAD8P5G0</accession>
<gene>
    <name evidence="1" type="ORF">QVD17_09605</name>
</gene>
<evidence type="ECO:0000313" key="2">
    <source>
        <dbReference type="Proteomes" id="UP001229421"/>
    </source>
</evidence>
<name>A0AAD8P5G0_TARER</name>
<sequence>MSKYDTAQMCVCVSGTIICTFSSSLSLSTSAIDEPFDSIVSDNIHHSTIDANISDEFIYISSHLTLIHSSNLFTSFHF</sequence>
<organism evidence="1 2">
    <name type="scientific">Tagetes erecta</name>
    <name type="common">African marigold</name>
    <dbReference type="NCBI Taxonomy" id="13708"/>
    <lineage>
        <taxon>Eukaryota</taxon>
        <taxon>Viridiplantae</taxon>
        <taxon>Streptophyta</taxon>
        <taxon>Embryophyta</taxon>
        <taxon>Tracheophyta</taxon>
        <taxon>Spermatophyta</taxon>
        <taxon>Magnoliopsida</taxon>
        <taxon>eudicotyledons</taxon>
        <taxon>Gunneridae</taxon>
        <taxon>Pentapetalae</taxon>
        <taxon>asterids</taxon>
        <taxon>campanulids</taxon>
        <taxon>Asterales</taxon>
        <taxon>Asteraceae</taxon>
        <taxon>Asteroideae</taxon>
        <taxon>Heliantheae alliance</taxon>
        <taxon>Tageteae</taxon>
        <taxon>Tagetes</taxon>
    </lineage>
</organism>
<comment type="caution">
    <text evidence="1">The sequence shown here is derived from an EMBL/GenBank/DDBJ whole genome shotgun (WGS) entry which is preliminary data.</text>
</comment>
<keyword evidence="2" id="KW-1185">Reference proteome</keyword>
<proteinExistence type="predicted"/>